<proteinExistence type="predicted"/>
<dbReference type="eggNOG" id="COG4177">
    <property type="taxonomic scope" value="Bacteria"/>
</dbReference>
<dbReference type="GO" id="GO:0015658">
    <property type="term" value="F:branched-chain amino acid transmembrane transporter activity"/>
    <property type="evidence" value="ECO:0007669"/>
    <property type="project" value="InterPro"/>
</dbReference>
<reference evidence="7" key="1">
    <citation type="submission" date="2005-08" db="EMBL/GenBank/DDBJ databases">
        <title>Complete sequence of a megaplasmid of Ralstonia eutropha JMP134.</title>
        <authorList>
            <person name="Copeland A."/>
            <person name="Lucas S."/>
            <person name="Lapidus A."/>
            <person name="Barry K."/>
            <person name="Detter J.C."/>
            <person name="Glavina T."/>
            <person name="Hammon N."/>
            <person name="Israni S."/>
            <person name="Pitluck S."/>
            <person name="Goltsman E."/>
            <person name="Martinez M."/>
            <person name="Vergez L."/>
            <person name="Larimer F."/>
            <person name="Land M."/>
            <person name="Lykidis A."/>
            <person name="Richardson P."/>
        </authorList>
    </citation>
    <scope>NUCLEOTIDE SEQUENCE [LARGE SCALE GENOMIC DNA]</scope>
    <source>
        <strain evidence="7">JMP134</strain>
        <plasmid evidence="7">megaplasmid</plasmid>
    </source>
</reference>
<sequence length="343" mass="36785">MAKKLFIAAVIGIALVLPTFFYPVLLMKVMCFALFACAFNLLMGFTGLLSFGHAALFGSAGYVTGYVARDLGIPVEGAILLGSLTSAFLGLLMASLAIRRKGIYFTMITLALAQMIYFLCLQTPVTGGEDGMQGIPRGRLLGIFDLANDMTMYYFVLGVFVAALALIARIVHSPFGQILRAVKENEARAISLGYDADRYKIVAFVLSSALTGLAGSVKALVLGFETLVDVHWGMSGMVVLMTLVGGVGTLSGPVVGAVVIMVLENKLGEIGEVLAKVTHIEWFQALGESVTIITGLTFIVCVLLFRKGITGEFNAIIARRVTRLSSSKVRRSLDTVQEPIHTR</sequence>
<keyword evidence="2" id="KW-1003">Cell membrane</keyword>
<dbReference type="HOGENOM" id="CLU_031365_0_1_4"/>
<dbReference type="PANTHER" id="PTHR30482">
    <property type="entry name" value="HIGH-AFFINITY BRANCHED-CHAIN AMINO ACID TRANSPORT SYSTEM PERMEASE"/>
    <property type="match status" value="1"/>
</dbReference>
<accession>Q46NH1</accession>
<feature type="transmembrane region" description="Helical" evidence="6">
    <location>
        <begin position="6"/>
        <end position="25"/>
    </location>
</feature>
<name>Q46NH1_CUPPJ</name>
<feature type="transmembrane region" description="Helical" evidence="6">
    <location>
        <begin position="103"/>
        <end position="125"/>
    </location>
</feature>
<evidence type="ECO:0000256" key="4">
    <source>
        <dbReference type="ARBA" id="ARBA00022989"/>
    </source>
</evidence>
<dbReference type="OrthoDB" id="9034298at2"/>
<dbReference type="GO" id="GO:0005886">
    <property type="term" value="C:plasma membrane"/>
    <property type="evidence" value="ECO:0007669"/>
    <property type="project" value="UniProtKB-SubCell"/>
</dbReference>
<geneLocation type="plasmid" evidence="7">
    <name>megaplasmid</name>
</geneLocation>
<dbReference type="KEGG" id="reu:Reut_C5953"/>
<feature type="transmembrane region" description="Helical" evidence="6">
    <location>
        <begin position="236"/>
        <end position="263"/>
    </location>
</feature>
<evidence type="ECO:0000256" key="5">
    <source>
        <dbReference type="ARBA" id="ARBA00023136"/>
    </source>
</evidence>
<comment type="subcellular location">
    <subcellularLocation>
        <location evidence="1">Cell membrane</location>
        <topology evidence="1">Multi-pass membrane protein</topology>
    </subcellularLocation>
</comment>
<dbReference type="InterPro" id="IPR001851">
    <property type="entry name" value="ABC_transp_permease"/>
</dbReference>
<gene>
    <name evidence="7" type="ordered locus">Reut_C5953</name>
</gene>
<evidence type="ECO:0000256" key="1">
    <source>
        <dbReference type="ARBA" id="ARBA00004651"/>
    </source>
</evidence>
<evidence type="ECO:0000256" key="2">
    <source>
        <dbReference type="ARBA" id="ARBA00022475"/>
    </source>
</evidence>
<dbReference type="EMBL" id="CP000092">
    <property type="protein sequence ID" value="AAZ65293.1"/>
    <property type="molecule type" value="Genomic_DNA"/>
</dbReference>
<dbReference type="CDD" id="cd06581">
    <property type="entry name" value="TM_PBP1_LivM_like"/>
    <property type="match status" value="1"/>
</dbReference>
<evidence type="ECO:0000256" key="6">
    <source>
        <dbReference type="SAM" id="Phobius"/>
    </source>
</evidence>
<keyword evidence="3 6" id="KW-0812">Transmembrane</keyword>
<keyword evidence="5 6" id="KW-0472">Membrane</keyword>
<protein>
    <submittedName>
        <fullName evidence="7">Amino acid/amide ABC transporter membrane protein 2, HAAT family</fullName>
    </submittedName>
</protein>
<evidence type="ECO:0000256" key="3">
    <source>
        <dbReference type="ARBA" id="ARBA00022692"/>
    </source>
</evidence>
<feature type="transmembrane region" description="Helical" evidence="6">
    <location>
        <begin position="77"/>
        <end position="96"/>
    </location>
</feature>
<keyword evidence="7" id="KW-0614">Plasmid</keyword>
<feature type="transmembrane region" description="Helical" evidence="6">
    <location>
        <begin position="152"/>
        <end position="171"/>
    </location>
</feature>
<dbReference type="InterPro" id="IPR043428">
    <property type="entry name" value="LivM-like"/>
</dbReference>
<feature type="transmembrane region" description="Helical" evidence="6">
    <location>
        <begin position="201"/>
        <end position="224"/>
    </location>
</feature>
<keyword evidence="4 6" id="KW-1133">Transmembrane helix</keyword>
<feature type="transmembrane region" description="Helical" evidence="6">
    <location>
        <begin position="32"/>
        <end position="57"/>
    </location>
</feature>
<dbReference type="AlphaFoldDB" id="Q46NH1"/>
<dbReference type="Pfam" id="PF02653">
    <property type="entry name" value="BPD_transp_2"/>
    <property type="match status" value="1"/>
</dbReference>
<dbReference type="PANTHER" id="PTHR30482:SF17">
    <property type="entry name" value="ABC TRANSPORTER ATP-BINDING PROTEIN"/>
    <property type="match status" value="1"/>
</dbReference>
<evidence type="ECO:0000313" key="7">
    <source>
        <dbReference type="EMBL" id="AAZ65293.1"/>
    </source>
</evidence>
<organism evidence="7">
    <name type="scientific">Cupriavidus pinatubonensis (strain JMP 134 / LMG 1197)</name>
    <name type="common">Cupriavidus necator (strain JMP 134)</name>
    <dbReference type="NCBI Taxonomy" id="264198"/>
    <lineage>
        <taxon>Bacteria</taxon>
        <taxon>Pseudomonadati</taxon>
        <taxon>Pseudomonadota</taxon>
        <taxon>Betaproteobacteria</taxon>
        <taxon>Burkholderiales</taxon>
        <taxon>Burkholderiaceae</taxon>
        <taxon>Cupriavidus</taxon>
    </lineage>
</organism>